<evidence type="ECO:0000259" key="2">
    <source>
        <dbReference type="Pfam" id="PF00248"/>
    </source>
</evidence>
<dbReference type="Pfam" id="PF00248">
    <property type="entry name" value="Aldo_ket_red"/>
    <property type="match status" value="1"/>
</dbReference>
<sequence>MSQLRPLGRSGLQVSPLAFGGNVFGWTVDEAASFKLLDAWLDAGFNFVDTADVYSAWVPGHTGGESETIIGKWLKQSGKRNRVVLATKVGKPMGEGKVGLAPKYIREAVEASLKRLQTDHIDLYQSHDDDANTPLEESLGAFDDLIKQGKVRAVGASNYTAPRLAEALDVSERLGIARYESLQPLYNLYDRAVFEDALEPLCIKREVGVINFYALAAGFLTGKYRTEADAAKSPRGANTTKKYLNERGLRILDALDKVAQQYNAKPGQVAIAWQIARPGVTAPIASATSIAQLEELVVATQLKLDAGTIEMLDRASAETAKPAA</sequence>
<dbReference type="EMBL" id="RXOE01000001">
    <property type="protein sequence ID" value="RTQ37130.1"/>
    <property type="molecule type" value="Genomic_DNA"/>
</dbReference>
<dbReference type="Proteomes" id="UP000267418">
    <property type="component" value="Unassembled WGS sequence"/>
</dbReference>
<dbReference type="SUPFAM" id="SSF51430">
    <property type="entry name" value="NAD(P)-linked oxidoreductase"/>
    <property type="match status" value="1"/>
</dbReference>
<dbReference type="FunFam" id="3.20.20.100:FF:000004">
    <property type="entry name" value="Oxidoreductase, aldo/keto reductase"/>
    <property type="match status" value="1"/>
</dbReference>
<dbReference type="GO" id="GO:0016491">
    <property type="term" value="F:oxidoreductase activity"/>
    <property type="evidence" value="ECO:0007669"/>
    <property type="project" value="UniProtKB-KW"/>
</dbReference>
<evidence type="ECO:0000313" key="4">
    <source>
        <dbReference type="Proteomes" id="UP000267418"/>
    </source>
</evidence>
<dbReference type="CDD" id="cd19081">
    <property type="entry name" value="AKR_AKR9C1"/>
    <property type="match status" value="1"/>
</dbReference>
<evidence type="ECO:0000256" key="1">
    <source>
        <dbReference type="ARBA" id="ARBA00023002"/>
    </source>
</evidence>
<evidence type="ECO:0000313" key="3">
    <source>
        <dbReference type="EMBL" id="RTQ37130.1"/>
    </source>
</evidence>
<protein>
    <submittedName>
        <fullName evidence="3">Aldo/keto reductase</fullName>
    </submittedName>
</protein>
<dbReference type="GO" id="GO:0005829">
    <property type="term" value="C:cytosol"/>
    <property type="evidence" value="ECO:0007669"/>
    <property type="project" value="TreeGrafter"/>
</dbReference>
<dbReference type="RefSeq" id="WP_126468911.1">
    <property type="nucleotide sequence ID" value="NZ_RXOE01000001.1"/>
</dbReference>
<comment type="caution">
    <text evidence="3">The sequence shown here is derived from an EMBL/GenBank/DDBJ whole genome shotgun (WGS) entry which is preliminary data.</text>
</comment>
<dbReference type="InterPro" id="IPR050523">
    <property type="entry name" value="AKR_Detox_Biosynth"/>
</dbReference>
<accession>A0A431TS81</accession>
<organism evidence="3 4">
    <name type="scientific">Variovorax gossypii</name>
    <dbReference type="NCBI Taxonomy" id="1679495"/>
    <lineage>
        <taxon>Bacteria</taxon>
        <taxon>Pseudomonadati</taxon>
        <taxon>Pseudomonadota</taxon>
        <taxon>Betaproteobacteria</taxon>
        <taxon>Burkholderiales</taxon>
        <taxon>Comamonadaceae</taxon>
        <taxon>Variovorax</taxon>
    </lineage>
</organism>
<dbReference type="PANTHER" id="PTHR43364:SF6">
    <property type="entry name" value="OXIDOREDUCTASE-RELATED"/>
    <property type="match status" value="1"/>
</dbReference>
<dbReference type="OrthoDB" id="5488419at2"/>
<dbReference type="InterPro" id="IPR023210">
    <property type="entry name" value="NADP_OxRdtase_dom"/>
</dbReference>
<dbReference type="Gene3D" id="3.20.20.100">
    <property type="entry name" value="NADP-dependent oxidoreductase domain"/>
    <property type="match status" value="1"/>
</dbReference>
<proteinExistence type="predicted"/>
<gene>
    <name evidence="3" type="ORF">EJP69_05210</name>
</gene>
<dbReference type="AlphaFoldDB" id="A0A431TS81"/>
<name>A0A431TS81_9BURK</name>
<keyword evidence="4" id="KW-1185">Reference proteome</keyword>
<reference evidence="3 4" key="1">
    <citation type="submission" date="2018-12" db="EMBL/GenBank/DDBJ databases">
        <title>The genome of Variovorax gossypii DSM 100435.</title>
        <authorList>
            <person name="Gao J."/>
            <person name="Sun J."/>
        </authorList>
    </citation>
    <scope>NUCLEOTIDE SEQUENCE [LARGE SCALE GENOMIC DNA]</scope>
    <source>
        <strain evidence="3 4">DSM 100435</strain>
    </source>
</reference>
<keyword evidence="1" id="KW-0560">Oxidoreductase</keyword>
<dbReference type="InterPro" id="IPR036812">
    <property type="entry name" value="NAD(P)_OxRdtase_dom_sf"/>
</dbReference>
<feature type="domain" description="NADP-dependent oxidoreductase" evidence="2">
    <location>
        <begin position="16"/>
        <end position="315"/>
    </location>
</feature>
<dbReference type="PANTHER" id="PTHR43364">
    <property type="entry name" value="NADH-SPECIFIC METHYLGLYOXAL REDUCTASE-RELATED"/>
    <property type="match status" value="1"/>
</dbReference>